<keyword evidence="2" id="KW-0812">Transmembrane</keyword>
<name>A0A8H6Q509_9EURO</name>
<keyword evidence="2" id="KW-0472">Membrane</keyword>
<feature type="compositionally biased region" description="Low complexity" evidence="1">
    <location>
        <begin position="73"/>
        <end position="87"/>
    </location>
</feature>
<reference evidence="3" key="1">
    <citation type="submission" date="2020-06" db="EMBL/GenBank/DDBJ databases">
        <title>Draft genome sequences of strains closely related to Aspergillus parafelis and Aspergillus hiratsukae.</title>
        <authorList>
            <person name="Dos Santos R.A.C."/>
            <person name="Rivero-Menendez O."/>
            <person name="Steenwyk J.L."/>
            <person name="Mead M.E."/>
            <person name="Goldman G.H."/>
            <person name="Alastruey-Izquierdo A."/>
            <person name="Rokas A."/>
        </authorList>
    </citation>
    <scope>NUCLEOTIDE SEQUENCE</scope>
    <source>
        <strain evidence="3">CNM-CM6106</strain>
    </source>
</reference>
<dbReference type="EMBL" id="JACBAF010002152">
    <property type="protein sequence ID" value="KAF7166052.1"/>
    <property type="molecule type" value="Genomic_DNA"/>
</dbReference>
<proteinExistence type="predicted"/>
<dbReference type="AlphaFoldDB" id="A0A8H6Q509"/>
<feature type="region of interest" description="Disordered" evidence="1">
    <location>
        <begin position="68"/>
        <end position="99"/>
    </location>
</feature>
<evidence type="ECO:0000256" key="2">
    <source>
        <dbReference type="SAM" id="Phobius"/>
    </source>
</evidence>
<gene>
    <name evidence="3" type="ORF">CNMCM6106_001993</name>
</gene>
<dbReference type="Proteomes" id="UP000662466">
    <property type="component" value="Unassembled WGS sequence"/>
</dbReference>
<feature type="transmembrane region" description="Helical" evidence="2">
    <location>
        <begin position="15"/>
        <end position="35"/>
    </location>
</feature>
<protein>
    <submittedName>
        <fullName evidence="3">Uncharacterized protein</fullName>
    </submittedName>
</protein>
<evidence type="ECO:0000313" key="3">
    <source>
        <dbReference type="EMBL" id="KAF7166052.1"/>
    </source>
</evidence>
<keyword evidence="2" id="KW-1133">Transmembrane helix</keyword>
<evidence type="ECO:0000313" key="4">
    <source>
        <dbReference type="Proteomes" id="UP000662466"/>
    </source>
</evidence>
<sequence length="99" mass="10536">MAIIPDFSSVDTTTVMVGVFLVYAFLHSPVILELVRRFAPPDPPAPPAPPAPVEIRNFGSWTCPCHARVPPGSSSSSTTTTNTATTNRQGVSDQKDKLA</sequence>
<organism evidence="3 4">
    <name type="scientific">Aspergillus hiratsukae</name>
    <dbReference type="NCBI Taxonomy" id="1194566"/>
    <lineage>
        <taxon>Eukaryota</taxon>
        <taxon>Fungi</taxon>
        <taxon>Dikarya</taxon>
        <taxon>Ascomycota</taxon>
        <taxon>Pezizomycotina</taxon>
        <taxon>Eurotiomycetes</taxon>
        <taxon>Eurotiomycetidae</taxon>
        <taxon>Eurotiales</taxon>
        <taxon>Aspergillaceae</taxon>
        <taxon>Aspergillus</taxon>
        <taxon>Aspergillus subgen. Fumigati</taxon>
    </lineage>
</organism>
<evidence type="ECO:0000256" key="1">
    <source>
        <dbReference type="SAM" id="MobiDB-lite"/>
    </source>
</evidence>
<comment type="caution">
    <text evidence="3">The sequence shown here is derived from an EMBL/GenBank/DDBJ whole genome shotgun (WGS) entry which is preliminary data.</text>
</comment>
<accession>A0A8H6Q509</accession>